<organism evidence="4 6">
    <name type="scientific">Legionella moravica</name>
    <dbReference type="NCBI Taxonomy" id="39962"/>
    <lineage>
        <taxon>Bacteria</taxon>
        <taxon>Pseudomonadati</taxon>
        <taxon>Pseudomonadota</taxon>
        <taxon>Gammaproteobacteria</taxon>
        <taxon>Legionellales</taxon>
        <taxon>Legionellaceae</taxon>
        <taxon>Legionella</taxon>
    </lineage>
</organism>
<name>A0A378JV12_9GAMM</name>
<evidence type="ECO:0000313" key="4">
    <source>
        <dbReference type="EMBL" id="STX62276.1"/>
    </source>
</evidence>
<dbReference type="Pfam" id="PF00144">
    <property type="entry name" value="Beta-lactamase"/>
    <property type="match status" value="1"/>
</dbReference>
<dbReference type="GO" id="GO:0009002">
    <property type="term" value="F:serine-type D-Ala-D-Ala carboxypeptidase activity"/>
    <property type="evidence" value="ECO:0007669"/>
    <property type="project" value="UniProtKB-EC"/>
</dbReference>
<dbReference type="AlphaFoldDB" id="A0A378JV12"/>
<dbReference type="InterPro" id="IPR050491">
    <property type="entry name" value="AmpC-like"/>
</dbReference>
<dbReference type="Proteomes" id="UP000254040">
    <property type="component" value="Unassembled WGS sequence"/>
</dbReference>
<proteinExistence type="predicted"/>
<dbReference type="SUPFAM" id="SSF56601">
    <property type="entry name" value="beta-lactamase/transpeptidase-like"/>
    <property type="match status" value="1"/>
</dbReference>
<dbReference type="EC" id="3.4.16.4" evidence="4"/>
<dbReference type="STRING" id="39962.Lmor_2520"/>
<keyword evidence="4" id="KW-0121">Carboxypeptidase</keyword>
<dbReference type="InterPro" id="IPR001466">
    <property type="entry name" value="Beta-lactam-related"/>
</dbReference>
<dbReference type="EMBL" id="UGOG01000001">
    <property type="protein sequence ID" value="STX62276.1"/>
    <property type="molecule type" value="Genomic_DNA"/>
</dbReference>
<gene>
    <name evidence="3" type="ORF">Lmor_2520</name>
    <name evidence="4" type="ORF">NCTC12239_01198</name>
</gene>
<dbReference type="EMBL" id="LNYN01000035">
    <property type="protein sequence ID" value="KTD31644.1"/>
    <property type="molecule type" value="Genomic_DNA"/>
</dbReference>
<dbReference type="InterPro" id="IPR012338">
    <property type="entry name" value="Beta-lactam/transpept-like"/>
</dbReference>
<evidence type="ECO:0000259" key="2">
    <source>
        <dbReference type="Pfam" id="PF00144"/>
    </source>
</evidence>
<feature type="domain" description="Beta-lactamase-related" evidence="2">
    <location>
        <begin position="94"/>
        <end position="393"/>
    </location>
</feature>
<evidence type="ECO:0000313" key="3">
    <source>
        <dbReference type="EMBL" id="KTD31644.1"/>
    </source>
</evidence>
<accession>A0A378JV12</accession>
<dbReference type="Gene3D" id="3.40.710.10">
    <property type="entry name" value="DD-peptidase/beta-lactamase superfamily"/>
    <property type="match status" value="1"/>
</dbReference>
<dbReference type="PANTHER" id="PTHR46825:SF7">
    <property type="entry name" value="D-ALANYL-D-ALANINE CARBOXYPEPTIDASE"/>
    <property type="match status" value="1"/>
</dbReference>
<reference evidence="4 6" key="2">
    <citation type="submission" date="2018-06" db="EMBL/GenBank/DDBJ databases">
        <authorList>
            <consortium name="Pathogen Informatics"/>
            <person name="Doyle S."/>
        </authorList>
    </citation>
    <scope>NUCLEOTIDE SEQUENCE [LARGE SCALE GENOMIC DNA]</scope>
    <source>
        <strain evidence="4 6">NCTC12239</strain>
    </source>
</reference>
<feature type="signal peptide" evidence="1">
    <location>
        <begin position="1"/>
        <end position="26"/>
    </location>
</feature>
<evidence type="ECO:0000313" key="5">
    <source>
        <dbReference type="Proteomes" id="UP000054985"/>
    </source>
</evidence>
<evidence type="ECO:0000256" key="1">
    <source>
        <dbReference type="SAM" id="SignalP"/>
    </source>
</evidence>
<evidence type="ECO:0000313" key="6">
    <source>
        <dbReference type="Proteomes" id="UP000254040"/>
    </source>
</evidence>
<keyword evidence="4" id="KW-0378">Hydrolase</keyword>
<dbReference type="Proteomes" id="UP000054985">
    <property type="component" value="Unassembled WGS sequence"/>
</dbReference>
<keyword evidence="5" id="KW-1185">Reference proteome</keyword>
<keyword evidence="1" id="KW-0732">Signal</keyword>
<reference evidence="3 5" key="1">
    <citation type="submission" date="2015-11" db="EMBL/GenBank/DDBJ databases">
        <title>Genomic analysis of 38 Legionella species identifies large and diverse effector repertoires.</title>
        <authorList>
            <person name="Burstein D."/>
            <person name="Amaro F."/>
            <person name="Zusman T."/>
            <person name="Lifshitz Z."/>
            <person name="Cohen O."/>
            <person name="Gilbert J.A."/>
            <person name="Pupko T."/>
            <person name="Shuman H.A."/>
            <person name="Segal G."/>
        </authorList>
    </citation>
    <scope>NUCLEOTIDE SEQUENCE [LARGE SCALE GENOMIC DNA]</scope>
    <source>
        <strain evidence="3 5">ATCC 43877</strain>
    </source>
</reference>
<feature type="chain" id="PRO_5016614779" evidence="1">
    <location>
        <begin position="27"/>
        <end position="424"/>
    </location>
</feature>
<protein>
    <submittedName>
        <fullName evidence="4">D-alanyl-D-alanine carboxypeptidase</fullName>
        <ecNumber evidence="4">3.4.16.4</ecNumber>
    </submittedName>
</protein>
<dbReference type="PANTHER" id="PTHR46825">
    <property type="entry name" value="D-ALANYL-D-ALANINE-CARBOXYPEPTIDASE/ENDOPEPTIDASE AMPH"/>
    <property type="match status" value="1"/>
</dbReference>
<sequence length="424" mass="47964">MFFMKLSKTLMSVFLAAQLIVSESWAGFISTEPVKKDIIQFVIDDYYKKYSKKEQFTAISASVLIPQNDQDAVDEIKTVMTGHVGFPPFSEVITFDHLFDIGSITKSFTSLILLQLQSEDALSLDDPIGKWLPQYPNWSEVTIRQLLNMTSGIPNYSNDPEFWNKMEHDLSHVWTDEELLTYAHPEKPIERKDTNLFDYSNTNYILAGLIIEKVTHDTFANQLQERIINQHNVLNNTFYPAGPDGVAVKESIVDRKMHGYYLDPTNNKIVDAFVNDLSWAGAAGAIVANTEDVMRWVQILYHGTLIDPVHRDKALNELTSVVSMKTGKPIATVTEDDPLGFGLGVGYYYDQKSGLKFWTYQGSTLGFRVMYLWQPCNNVTTVVALNSKGGEDASDSKMGNHILEANMNLYHTIIEHHPQLRCAV</sequence>
<keyword evidence="4" id="KW-0645">Protease</keyword>